<dbReference type="KEGG" id="mbd:MEBOL_002079"/>
<dbReference type="RefSeq" id="WP_245919628.1">
    <property type="nucleotide sequence ID" value="NZ_CP022163.1"/>
</dbReference>
<name>A0A250IBP2_9BACT</name>
<proteinExistence type="predicted"/>
<dbReference type="Proteomes" id="UP000217289">
    <property type="component" value="Chromosome"/>
</dbReference>
<sequence length="226" mass="25483">MNPPHLRAAKTRWIVLLTMSLELLGCADANPNVRARRLPDGHIQVDGPLAGPYDSLEELAERSCDLMTGQPGATHGAHGFEYCALFYRSAEEGSYYLSYLSDIRGNLDPVVKTCSLPTRLNDPAHAKTLLLGGAHTHPNSRGFSPRDLSAASHWRPVRFFDTETGKVWDHQLMVFFREKTGECRTYIYNNSTRIVSALRQGKWIPIGEVYDDLGYIRMYEGKDWLP</sequence>
<protein>
    <submittedName>
        <fullName evidence="1">Uncharacterized protein</fullName>
    </submittedName>
</protein>
<dbReference type="AlphaFoldDB" id="A0A250IBP2"/>
<gene>
    <name evidence="1" type="ORF">MEBOL_002079</name>
</gene>
<reference evidence="1 2" key="1">
    <citation type="submission" date="2017-06" db="EMBL/GenBank/DDBJ databases">
        <authorList>
            <person name="Kim H.J."/>
            <person name="Triplett B.A."/>
        </authorList>
    </citation>
    <scope>NUCLEOTIDE SEQUENCE [LARGE SCALE GENOMIC DNA]</scope>
    <source>
        <strain evidence="1 2">DSM 14713</strain>
    </source>
</reference>
<accession>A0A250IBP2</accession>
<evidence type="ECO:0000313" key="2">
    <source>
        <dbReference type="Proteomes" id="UP000217289"/>
    </source>
</evidence>
<evidence type="ECO:0000313" key="1">
    <source>
        <dbReference type="EMBL" id="ATB28630.1"/>
    </source>
</evidence>
<keyword evidence="2" id="KW-1185">Reference proteome</keyword>
<organism evidence="1 2">
    <name type="scientific">Melittangium boletus DSM 14713</name>
    <dbReference type="NCBI Taxonomy" id="1294270"/>
    <lineage>
        <taxon>Bacteria</taxon>
        <taxon>Pseudomonadati</taxon>
        <taxon>Myxococcota</taxon>
        <taxon>Myxococcia</taxon>
        <taxon>Myxococcales</taxon>
        <taxon>Cystobacterineae</taxon>
        <taxon>Archangiaceae</taxon>
        <taxon>Melittangium</taxon>
    </lineage>
</organism>
<dbReference type="EMBL" id="CP022163">
    <property type="protein sequence ID" value="ATB28630.1"/>
    <property type="molecule type" value="Genomic_DNA"/>
</dbReference>